<comment type="caution">
    <text evidence="2">The sequence shown here is derived from an EMBL/GenBank/DDBJ whole genome shotgun (WGS) entry which is preliminary data.</text>
</comment>
<sequence length="144" mass="14429">MTTWGWRGAAAAVGIAVAIGGLGGAAVYAATDTGGDWMAGPPHDRPPNHATHLSGGQDPVVAAVHAEYVVAGAAGGFATMLTQTGRVTAVSPTGLTVRSDDGYTQAYVMPPNAAPPTFATGDAVTVHAKRDGEAAVVQTLRPPR</sequence>
<evidence type="ECO:0000313" key="3">
    <source>
        <dbReference type="Proteomes" id="UP000178953"/>
    </source>
</evidence>
<dbReference type="OrthoDB" id="4753209at2"/>
<dbReference type="AlphaFoldDB" id="A0A1E8PYA5"/>
<gene>
    <name evidence="2" type="ORF">BEL07_26860</name>
</gene>
<keyword evidence="3" id="KW-1185">Reference proteome</keyword>
<evidence type="ECO:0000313" key="2">
    <source>
        <dbReference type="EMBL" id="OFJ50674.1"/>
    </source>
</evidence>
<protein>
    <recommendedName>
        <fullName evidence="4">DUF5666 domain-containing protein</fullName>
    </recommendedName>
</protein>
<dbReference type="Proteomes" id="UP000178953">
    <property type="component" value="Unassembled WGS sequence"/>
</dbReference>
<dbReference type="EMBL" id="MCHX01000102">
    <property type="protein sequence ID" value="OFJ50674.1"/>
    <property type="molecule type" value="Genomic_DNA"/>
</dbReference>
<accession>A0A1E8PYA5</accession>
<evidence type="ECO:0000256" key="1">
    <source>
        <dbReference type="SAM" id="MobiDB-lite"/>
    </source>
</evidence>
<evidence type="ECO:0008006" key="4">
    <source>
        <dbReference type="Google" id="ProtNLM"/>
    </source>
</evidence>
<name>A0A1E8PYA5_9MYCO</name>
<dbReference type="RefSeq" id="WP_070356090.1">
    <property type="nucleotide sequence ID" value="NZ_CP043474.1"/>
</dbReference>
<reference evidence="2 3" key="1">
    <citation type="submission" date="2016-09" db="EMBL/GenBank/DDBJ databases">
        <title>genome sequence of Mycobacterium sp. 739 SCH.</title>
        <authorList>
            <person name="Greninger A.L."/>
            <person name="Qin X."/>
            <person name="Jerome K."/>
            <person name="Vora S."/>
            <person name="Quinn K."/>
        </authorList>
    </citation>
    <scope>NUCLEOTIDE SEQUENCE [LARGE SCALE GENOMIC DNA]</scope>
    <source>
        <strain evidence="2 3">SCH</strain>
    </source>
</reference>
<proteinExistence type="predicted"/>
<feature type="region of interest" description="Disordered" evidence="1">
    <location>
        <begin position="37"/>
        <end position="56"/>
    </location>
</feature>
<organism evidence="2 3">
    <name type="scientific">Mycolicibacterium grossiae</name>
    <dbReference type="NCBI Taxonomy" id="1552759"/>
    <lineage>
        <taxon>Bacteria</taxon>
        <taxon>Bacillati</taxon>
        <taxon>Actinomycetota</taxon>
        <taxon>Actinomycetes</taxon>
        <taxon>Mycobacteriales</taxon>
        <taxon>Mycobacteriaceae</taxon>
        <taxon>Mycolicibacterium</taxon>
    </lineage>
</organism>